<evidence type="ECO:0000256" key="1">
    <source>
        <dbReference type="ARBA" id="ARBA00022723"/>
    </source>
</evidence>
<keyword evidence="2 4" id="KW-0863">Zinc-finger</keyword>
<evidence type="ECO:0000313" key="7">
    <source>
        <dbReference type="Proteomes" id="UP001610432"/>
    </source>
</evidence>
<reference evidence="6 7" key="1">
    <citation type="submission" date="2024-07" db="EMBL/GenBank/DDBJ databases">
        <title>Section-level genome sequencing and comparative genomics of Aspergillus sections Usti and Cavernicolus.</title>
        <authorList>
            <consortium name="Lawrence Berkeley National Laboratory"/>
            <person name="Nybo J.L."/>
            <person name="Vesth T.C."/>
            <person name="Theobald S."/>
            <person name="Frisvad J.C."/>
            <person name="Larsen T.O."/>
            <person name="Kjaerboelling I."/>
            <person name="Rothschild-Mancinelli K."/>
            <person name="Lyhne E.K."/>
            <person name="Kogle M.E."/>
            <person name="Barry K."/>
            <person name="Clum A."/>
            <person name="Na H."/>
            <person name="Ledsgaard L."/>
            <person name="Lin J."/>
            <person name="Lipzen A."/>
            <person name="Kuo A."/>
            <person name="Riley R."/>
            <person name="Mondo S."/>
            <person name="Labutti K."/>
            <person name="Haridas S."/>
            <person name="Pangalinan J."/>
            <person name="Salamov A.A."/>
            <person name="Simmons B.A."/>
            <person name="Magnuson J.K."/>
            <person name="Chen J."/>
            <person name="Drula E."/>
            <person name="Henrissat B."/>
            <person name="Wiebenga A."/>
            <person name="Lubbers R.J."/>
            <person name="Gomes A.C."/>
            <person name="Macurrencykelacurrency M.R."/>
            <person name="Stajich J."/>
            <person name="Grigoriev I.V."/>
            <person name="Mortensen U.H."/>
            <person name="De Vries R.P."/>
            <person name="Baker S.E."/>
            <person name="Andersen M.R."/>
        </authorList>
    </citation>
    <scope>NUCLEOTIDE SEQUENCE [LARGE SCALE GENOMIC DNA]</scope>
    <source>
        <strain evidence="6 7">CBS 449.75</strain>
    </source>
</reference>
<name>A0ABR4LU69_9EURO</name>
<accession>A0ABR4LU69</accession>
<dbReference type="InterPro" id="IPR017907">
    <property type="entry name" value="Znf_RING_CS"/>
</dbReference>
<dbReference type="PROSITE" id="PS00518">
    <property type="entry name" value="ZF_RING_1"/>
    <property type="match status" value="1"/>
</dbReference>
<protein>
    <recommendedName>
        <fullName evidence="5">RING-type domain-containing protein</fullName>
    </recommendedName>
</protein>
<evidence type="ECO:0000313" key="6">
    <source>
        <dbReference type="EMBL" id="KAL2867674.1"/>
    </source>
</evidence>
<dbReference type="Gene3D" id="3.30.40.10">
    <property type="entry name" value="Zinc/RING finger domain, C3HC4 (zinc finger)"/>
    <property type="match status" value="1"/>
</dbReference>
<dbReference type="Proteomes" id="UP001610432">
    <property type="component" value="Unassembled WGS sequence"/>
</dbReference>
<keyword evidence="3" id="KW-0862">Zinc</keyword>
<dbReference type="InterPro" id="IPR013083">
    <property type="entry name" value="Znf_RING/FYVE/PHD"/>
</dbReference>
<sequence length="586" mass="65510">MVRVTFRGLTKLRHSTWPGTPTLDLPAQTRLADVASLLRGNYHCCGGTSFRRERQDGRRRTLYLGPFYDRKYATEKLEVSTDRPSSFRERCINVDDTFIYFASLEKGSGELTARLGDHESREKEKIIIDDRLELTFHRTLRMPDDDKIHPLPASRGTFPLYNVNAFTSQLPEHITKRGGVFFPMWQREALWINFNNRDSSTYYAIRVNIGHINAISGLDIYEKTDKQDYVVVPGQKWLDGIAVGPGLVRQFVAMPLGSGYTVEGQISGKECFGGIQIEIIPSYDEHRYKFTHEDTRGSYVGMDEHRTPRDYRLNGGDTVTMAAVPSGPRICDFLDGEESVGGMETIYLEVHCSCYPLSGGALETREIPLHSHPKILQEMGIAAGGKLVQDVVQDRLPKRIWNTGRARLVNIHILNPPDFEDVTHIVPPETPITTEEYLAASIPFFAVEEDPDQRLGGSTALAGVESISAMDEHVGVHDGSSTEFDPLKPKRCGTCAVRLCDCIIRPCNHQFCHMCIKAVASPGTSTQPGREGRRCPICSTGIYHIAGFSAPMNLPGEETFKVNVPVIMLEVEDGRAAFESVVEMRL</sequence>
<evidence type="ECO:0000256" key="4">
    <source>
        <dbReference type="PROSITE-ProRule" id="PRU00175"/>
    </source>
</evidence>
<comment type="caution">
    <text evidence="6">The sequence shown here is derived from an EMBL/GenBank/DDBJ whole genome shotgun (WGS) entry which is preliminary data.</text>
</comment>
<dbReference type="RefSeq" id="XP_070886653.1">
    <property type="nucleotide sequence ID" value="XM_071028969.1"/>
</dbReference>
<dbReference type="InterPro" id="IPR001841">
    <property type="entry name" value="Znf_RING"/>
</dbReference>
<gene>
    <name evidence="6" type="ORF">BJX67DRAFT_352058</name>
</gene>
<feature type="domain" description="RING-type" evidence="5">
    <location>
        <begin position="492"/>
        <end position="539"/>
    </location>
</feature>
<evidence type="ECO:0000256" key="2">
    <source>
        <dbReference type="ARBA" id="ARBA00022771"/>
    </source>
</evidence>
<dbReference type="EMBL" id="JBFXLQ010000017">
    <property type="protein sequence ID" value="KAL2867674.1"/>
    <property type="molecule type" value="Genomic_DNA"/>
</dbReference>
<keyword evidence="1" id="KW-0479">Metal-binding</keyword>
<dbReference type="GeneID" id="98144041"/>
<keyword evidence="7" id="KW-1185">Reference proteome</keyword>
<dbReference type="SUPFAM" id="SSF57850">
    <property type="entry name" value="RING/U-box"/>
    <property type="match status" value="1"/>
</dbReference>
<dbReference type="PROSITE" id="PS50089">
    <property type="entry name" value="ZF_RING_2"/>
    <property type="match status" value="1"/>
</dbReference>
<evidence type="ECO:0000256" key="3">
    <source>
        <dbReference type="ARBA" id="ARBA00022833"/>
    </source>
</evidence>
<proteinExistence type="predicted"/>
<organism evidence="6 7">
    <name type="scientific">Aspergillus lucknowensis</name>
    <dbReference type="NCBI Taxonomy" id="176173"/>
    <lineage>
        <taxon>Eukaryota</taxon>
        <taxon>Fungi</taxon>
        <taxon>Dikarya</taxon>
        <taxon>Ascomycota</taxon>
        <taxon>Pezizomycotina</taxon>
        <taxon>Eurotiomycetes</taxon>
        <taxon>Eurotiomycetidae</taxon>
        <taxon>Eurotiales</taxon>
        <taxon>Aspergillaceae</taxon>
        <taxon>Aspergillus</taxon>
        <taxon>Aspergillus subgen. Nidulantes</taxon>
    </lineage>
</organism>
<evidence type="ECO:0000259" key="5">
    <source>
        <dbReference type="PROSITE" id="PS50089"/>
    </source>
</evidence>